<dbReference type="AlphaFoldDB" id="A0A1I0EZV1"/>
<keyword evidence="9 17" id="KW-0573">Peptidoglycan synthesis</keyword>
<evidence type="ECO:0000256" key="15">
    <source>
        <dbReference type="ARBA" id="ARBA00032932"/>
    </source>
</evidence>
<evidence type="ECO:0000256" key="10">
    <source>
        <dbReference type="ARBA" id="ARBA00022989"/>
    </source>
</evidence>
<feature type="transmembrane region" description="Helical" evidence="17">
    <location>
        <begin position="110"/>
        <end position="131"/>
    </location>
</feature>
<evidence type="ECO:0000256" key="2">
    <source>
        <dbReference type="ARBA" id="ARBA00010621"/>
    </source>
</evidence>
<keyword evidence="6 17" id="KW-0812">Transmembrane</keyword>
<dbReference type="GO" id="GO:0050380">
    <property type="term" value="F:undecaprenyl-diphosphatase activity"/>
    <property type="evidence" value="ECO:0007669"/>
    <property type="project" value="UniProtKB-UniRule"/>
</dbReference>
<organism evidence="18 19">
    <name type="scientific">[Clostridium] aminophilum</name>
    <dbReference type="NCBI Taxonomy" id="1526"/>
    <lineage>
        <taxon>Bacteria</taxon>
        <taxon>Bacillati</taxon>
        <taxon>Bacillota</taxon>
        <taxon>Clostridia</taxon>
        <taxon>Lachnospirales</taxon>
        <taxon>Lachnospiraceae</taxon>
    </lineage>
</organism>
<evidence type="ECO:0000256" key="3">
    <source>
        <dbReference type="ARBA" id="ARBA00012374"/>
    </source>
</evidence>
<evidence type="ECO:0000256" key="16">
    <source>
        <dbReference type="ARBA" id="ARBA00047594"/>
    </source>
</evidence>
<feature type="transmembrane region" description="Helical" evidence="17">
    <location>
        <begin position="257"/>
        <end position="277"/>
    </location>
</feature>
<dbReference type="EC" id="3.6.1.27" evidence="3 17"/>
<keyword evidence="5 17" id="KW-1003">Cell membrane</keyword>
<dbReference type="OrthoDB" id="9808289at2"/>
<feature type="transmembrane region" description="Helical" evidence="17">
    <location>
        <begin position="193"/>
        <end position="212"/>
    </location>
</feature>
<comment type="function">
    <text evidence="17">Catalyzes the dephosphorylation of undecaprenyl diphosphate (UPP). Confers resistance to bacitracin.</text>
</comment>
<dbReference type="PANTHER" id="PTHR30622:SF3">
    <property type="entry name" value="UNDECAPRENYL-DIPHOSPHATASE"/>
    <property type="match status" value="1"/>
</dbReference>
<keyword evidence="11 17" id="KW-0472">Membrane</keyword>
<proteinExistence type="inferred from homology"/>
<evidence type="ECO:0000256" key="17">
    <source>
        <dbReference type="HAMAP-Rule" id="MF_01006"/>
    </source>
</evidence>
<dbReference type="EMBL" id="FOIL01000022">
    <property type="protein sequence ID" value="SET50658.1"/>
    <property type="molecule type" value="Genomic_DNA"/>
</dbReference>
<dbReference type="GO" id="GO:0009252">
    <property type="term" value="P:peptidoglycan biosynthetic process"/>
    <property type="evidence" value="ECO:0007669"/>
    <property type="project" value="UniProtKB-KW"/>
</dbReference>
<evidence type="ECO:0000256" key="6">
    <source>
        <dbReference type="ARBA" id="ARBA00022692"/>
    </source>
</evidence>
<dbReference type="GO" id="GO:0008360">
    <property type="term" value="P:regulation of cell shape"/>
    <property type="evidence" value="ECO:0007669"/>
    <property type="project" value="UniProtKB-KW"/>
</dbReference>
<comment type="similarity">
    <text evidence="2 17">Belongs to the UppP family.</text>
</comment>
<keyword evidence="19" id="KW-1185">Reference proteome</keyword>
<dbReference type="RefSeq" id="WP_074649516.1">
    <property type="nucleotide sequence ID" value="NZ_FOIL01000022.1"/>
</dbReference>
<evidence type="ECO:0000313" key="19">
    <source>
        <dbReference type="Proteomes" id="UP000199820"/>
    </source>
</evidence>
<evidence type="ECO:0000256" key="14">
    <source>
        <dbReference type="ARBA" id="ARBA00032707"/>
    </source>
</evidence>
<dbReference type="Proteomes" id="UP000199820">
    <property type="component" value="Unassembled WGS sequence"/>
</dbReference>
<sequence>MIIEMLKVLLLGIVEGFTEWLPISSTGHMILVDDLIRLNVSAPFRELFMVVIQLGAILAVCVIYFHRLNPFSPKKTKKQKGLTIQLWIKIICACVPAAIVGVFLDEILDQLMNGFVVASMLLLYGVFFLLLEKRNEDAEFPIDRISRMPLSTAMLIGCSQILAMIPGTSRSGATILCAMLLGCSRELSAEFSFFLGIPIMFGASGLKILKFFLKGNMFTGAEFLYLVVGMAVAFIVSVLSIRFLMRYIKNHDFRFFGYYRIVLGVIVLVYSGITALIA</sequence>
<feature type="transmembrane region" description="Helical" evidence="17">
    <location>
        <begin position="224"/>
        <end position="245"/>
    </location>
</feature>
<dbReference type="STRING" id="1526.SAMN02910262_01485"/>
<keyword evidence="13 17" id="KW-0961">Cell wall biogenesis/degradation</keyword>
<dbReference type="GO" id="GO:0005886">
    <property type="term" value="C:plasma membrane"/>
    <property type="evidence" value="ECO:0007669"/>
    <property type="project" value="UniProtKB-SubCell"/>
</dbReference>
<dbReference type="PANTHER" id="PTHR30622">
    <property type="entry name" value="UNDECAPRENYL-DIPHOSPHATASE"/>
    <property type="match status" value="1"/>
</dbReference>
<feature type="transmembrane region" description="Helical" evidence="17">
    <location>
        <begin position="86"/>
        <end position="104"/>
    </location>
</feature>
<name>A0A1I0EZV1_9FIRM</name>
<evidence type="ECO:0000256" key="13">
    <source>
        <dbReference type="ARBA" id="ARBA00023316"/>
    </source>
</evidence>
<protein>
    <recommendedName>
        <fullName evidence="4 17">Undecaprenyl-diphosphatase</fullName>
        <ecNumber evidence="3 17">3.6.1.27</ecNumber>
    </recommendedName>
    <alternativeName>
        <fullName evidence="15 17">Bacitracin resistance protein</fullName>
    </alternativeName>
    <alternativeName>
        <fullName evidence="14 17">Undecaprenyl pyrophosphate phosphatase</fullName>
    </alternativeName>
</protein>
<evidence type="ECO:0000313" key="18">
    <source>
        <dbReference type="EMBL" id="SET50658.1"/>
    </source>
</evidence>
<dbReference type="HAMAP" id="MF_01006">
    <property type="entry name" value="Undec_diphosphatase"/>
    <property type="match status" value="1"/>
</dbReference>
<evidence type="ECO:0000256" key="1">
    <source>
        <dbReference type="ARBA" id="ARBA00004651"/>
    </source>
</evidence>
<comment type="subcellular location">
    <subcellularLocation>
        <location evidence="1 17">Cell membrane</location>
        <topology evidence="1 17">Multi-pass membrane protein</topology>
    </subcellularLocation>
</comment>
<comment type="catalytic activity">
    <reaction evidence="16 17">
        <text>di-trans,octa-cis-undecaprenyl diphosphate + H2O = di-trans,octa-cis-undecaprenyl phosphate + phosphate + H(+)</text>
        <dbReference type="Rhea" id="RHEA:28094"/>
        <dbReference type="ChEBI" id="CHEBI:15377"/>
        <dbReference type="ChEBI" id="CHEBI:15378"/>
        <dbReference type="ChEBI" id="CHEBI:43474"/>
        <dbReference type="ChEBI" id="CHEBI:58405"/>
        <dbReference type="ChEBI" id="CHEBI:60392"/>
        <dbReference type="EC" id="3.6.1.27"/>
    </reaction>
</comment>
<keyword evidence="12 17" id="KW-0046">Antibiotic resistance</keyword>
<dbReference type="NCBIfam" id="NF001391">
    <property type="entry name" value="PRK00281.1-5"/>
    <property type="match status" value="1"/>
</dbReference>
<keyword evidence="7 17" id="KW-0378">Hydrolase</keyword>
<evidence type="ECO:0000256" key="5">
    <source>
        <dbReference type="ARBA" id="ARBA00022475"/>
    </source>
</evidence>
<dbReference type="GO" id="GO:0071555">
    <property type="term" value="P:cell wall organization"/>
    <property type="evidence" value="ECO:0007669"/>
    <property type="project" value="UniProtKB-KW"/>
</dbReference>
<reference evidence="18 19" key="1">
    <citation type="submission" date="2016-10" db="EMBL/GenBank/DDBJ databases">
        <authorList>
            <person name="de Groot N.N."/>
        </authorList>
    </citation>
    <scope>NUCLEOTIDE SEQUENCE [LARGE SCALE GENOMIC DNA]</scope>
    <source>
        <strain evidence="18 19">KH1P1</strain>
    </source>
</reference>
<dbReference type="NCBIfam" id="NF001390">
    <property type="entry name" value="PRK00281.1-4"/>
    <property type="match status" value="1"/>
</dbReference>
<dbReference type="Pfam" id="PF02673">
    <property type="entry name" value="BacA"/>
    <property type="match status" value="1"/>
</dbReference>
<feature type="transmembrane region" description="Helical" evidence="17">
    <location>
        <begin position="47"/>
        <end position="65"/>
    </location>
</feature>
<dbReference type="InterPro" id="IPR003824">
    <property type="entry name" value="UppP"/>
</dbReference>
<evidence type="ECO:0000256" key="8">
    <source>
        <dbReference type="ARBA" id="ARBA00022960"/>
    </source>
</evidence>
<dbReference type="eggNOG" id="COG1968">
    <property type="taxonomic scope" value="Bacteria"/>
</dbReference>
<evidence type="ECO:0000256" key="9">
    <source>
        <dbReference type="ARBA" id="ARBA00022984"/>
    </source>
</evidence>
<keyword evidence="10 17" id="KW-1133">Transmembrane helix</keyword>
<dbReference type="GO" id="GO:0046677">
    <property type="term" value="P:response to antibiotic"/>
    <property type="evidence" value="ECO:0007669"/>
    <property type="project" value="UniProtKB-UniRule"/>
</dbReference>
<evidence type="ECO:0000256" key="4">
    <source>
        <dbReference type="ARBA" id="ARBA00021581"/>
    </source>
</evidence>
<accession>A0A1I0EZV1</accession>
<gene>
    <name evidence="17" type="primary">uppP</name>
    <name evidence="18" type="ORF">SAMN04487771_10224</name>
</gene>
<keyword evidence="8 17" id="KW-0133">Cell shape</keyword>
<evidence type="ECO:0000256" key="12">
    <source>
        <dbReference type="ARBA" id="ARBA00023251"/>
    </source>
</evidence>
<evidence type="ECO:0000256" key="7">
    <source>
        <dbReference type="ARBA" id="ARBA00022801"/>
    </source>
</evidence>
<comment type="miscellaneous">
    <text evidence="17">Bacitracin is thought to be involved in the inhibition of peptidoglycan synthesis by sequestering undecaprenyl diphosphate, thereby reducing the pool of lipid carrier available.</text>
</comment>
<evidence type="ECO:0000256" key="11">
    <source>
        <dbReference type="ARBA" id="ARBA00023136"/>
    </source>
</evidence>